<dbReference type="PROSITE" id="PS00375">
    <property type="entry name" value="UDPGT"/>
    <property type="match status" value="1"/>
</dbReference>
<dbReference type="InterPro" id="IPR002213">
    <property type="entry name" value="UDP_glucos_trans"/>
</dbReference>
<comment type="caution">
    <text evidence="9">The sequence shown here is derived from an EMBL/GenBank/DDBJ whole genome shotgun (WGS) entry which is preliminary data.</text>
</comment>
<comment type="pathway">
    <text evidence="1">Secondary metabolite biosynthesis; terpenoid biosynthesis.</text>
</comment>
<evidence type="ECO:0000313" key="10">
    <source>
        <dbReference type="Proteomes" id="UP001237642"/>
    </source>
</evidence>
<keyword evidence="4 6" id="KW-0808">Transferase</keyword>
<dbReference type="PANTHER" id="PTHR48044:SF29">
    <property type="entry name" value="GLYCOSYLTRANSFERASE"/>
    <property type="match status" value="1"/>
</dbReference>
<evidence type="ECO:0000256" key="2">
    <source>
        <dbReference type="ARBA" id="ARBA00009995"/>
    </source>
</evidence>
<dbReference type="Pfam" id="PF00201">
    <property type="entry name" value="UDPGT"/>
    <property type="match status" value="1"/>
</dbReference>
<evidence type="ECO:0000256" key="6">
    <source>
        <dbReference type="RuleBase" id="RU003718"/>
    </source>
</evidence>
<keyword evidence="5" id="KW-0414">Isoprene biosynthesis</keyword>
<name>A0AAD8MLV9_9APIA</name>
<evidence type="ECO:0000256" key="5">
    <source>
        <dbReference type="ARBA" id="ARBA00023229"/>
    </source>
</evidence>
<protein>
    <recommendedName>
        <fullName evidence="7">Glycosyltransferase</fullName>
        <ecNumber evidence="7">2.4.1.-</ecNumber>
    </recommendedName>
</protein>
<dbReference type="SUPFAM" id="SSF53756">
    <property type="entry name" value="UDP-Glycosyltransferase/glycogen phosphorylase"/>
    <property type="match status" value="1"/>
</dbReference>
<reference evidence="9" key="1">
    <citation type="submission" date="2023-02" db="EMBL/GenBank/DDBJ databases">
        <title>Genome of toxic invasive species Heracleum sosnowskyi carries increased number of genes despite the absence of recent whole-genome duplications.</title>
        <authorList>
            <person name="Schelkunov M."/>
            <person name="Shtratnikova V."/>
            <person name="Makarenko M."/>
            <person name="Klepikova A."/>
            <person name="Omelchenko D."/>
            <person name="Novikova G."/>
            <person name="Obukhova E."/>
            <person name="Bogdanov V."/>
            <person name="Penin A."/>
            <person name="Logacheva M."/>
        </authorList>
    </citation>
    <scope>NUCLEOTIDE SEQUENCE</scope>
    <source>
        <strain evidence="9">Hsosn_3</strain>
        <tissue evidence="9">Leaf</tissue>
    </source>
</reference>
<dbReference type="InterPro" id="IPR058980">
    <property type="entry name" value="Glyco_transf_N"/>
</dbReference>
<comment type="similarity">
    <text evidence="2 6">Belongs to the UDP-glycosyltransferase family.</text>
</comment>
<dbReference type="GO" id="GO:0008299">
    <property type="term" value="P:isoprenoid biosynthetic process"/>
    <property type="evidence" value="ECO:0007669"/>
    <property type="project" value="UniProtKB-KW"/>
</dbReference>
<dbReference type="EMBL" id="JAUIZM010000006">
    <property type="protein sequence ID" value="KAK1381150.1"/>
    <property type="molecule type" value="Genomic_DNA"/>
</dbReference>
<dbReference type="AlphaFoldDB" id="A0AAD8MLV9"/>
<evidence type="ECO:0000313" key="9">
    <source>
        <dbReference type="EMBL" id="KAK1381150.1"/>
    </source>
</evidence>
<reference evidence="9" key="2">
    <citation type="submission" date="2023-05" db="EMBL/GenBank/DDBJ databases">
        <authorList>
            <person name="Schelkunov M.I."/>
        </authorList>
    </citation>
    <scope>NUCLEOTIDE SEQUENCE</scope>
    <source>
        <strain evidence="9">Hsosn_3</strain>
        <tissue evidence="9">Leaf</tissue>
    </source>
</reference>
<dbReference type="InterPro" id="IPR035595">
    <property type="entry name" value="UDP_glycos_trans_CS"/>
</dbReference>
<dbReference type="Gene3D" id="3.40.50.2000">
    <property type="entry name" value="Glycogen Phosphorylase B"/>
    <property type="match status" value="2"/>
</dbReference>
<dbReference type="GO" id="GO:0016138">
    <property type="term" value="P:glycoside biosynthetic process"/>
    <property type="evidence" value="ECO:0007669"/>
    <property type="project" value="UniProtKB-ARBA"/>
</dbReference>
<evidence type="ECO:0000259" key="8">
    <source>
        <dbReference type="Pfam" id="PF26168"/>
    </source>
</evidence>
<dbReference type="EC" id="2.4.1.-" evidence="7"/>
<dbReference type="PANTHER" id="PTHR48044">
    <property type="entry name" value="GLYCOSYLTRANSFERASE"/>
    <property type="match status" value="1"/>
</dbReference>
<evidence type="ECO:0000256" key="4">
    <source>
        <dbReference type="ARBA" id="ARBA00022679"/>
    </source>
</evidence>
<organism evidence="9 10">
    <name type="scientific">Heracleum sosnowskyi</name>
    <dbReference type="NCBI Taxonomy" id="360622"/>
    <lineage>
        <taxon>Eukaryota</taxon>
        <taxon>Viridiplantae</taxon>
        <taxon>Streptophyta</taxon>
        <taxon>Embryophyta</taxon>
        <taxon>Tracheophyta</taxon>
        <taxon>Spermatophyta</taxon>
        <taxon>Magnoliopsida</taxon>
        <taxon>eudicotyledons</taxon>
        <taxon>Gunneridae</taxon>
        <taxon>Pentapetalae</taxon>
        <taxon>asterids</taxon>
        <taxon>campanulids</taxon>
        <taxon>Apiales</taxon>
        <taxon>Apiaceae</taxon>
        <taxon>Apioideae</taxon>
        <taxon>apioid superclade</taxon>
        <taxon>Tordylieae</taxon>
        <taxon>Tordyliinae</taxon>
        <taxon>Heracleum</taxon>
    </lineage>
</organism>
<gene>
    <name evidence="9" type="ORF">POM88_027894</name>
</gene>
<sequence length="458" mass="52027">MTQVFMNAENKKVTVLLFPWLAHGHISPFVELGKKLRERNFDVHLCSTPANLTSIKKRMGEESSIQLVQLNLPNLPNLPPYYHTTNGLPPHLMDTLKCAYDMAKPEFSKILQTVKPDLLIYDFLRPWPAEAASELCIPAVQFIATSATMTSFMLHTFKCPGKEYPFSTIFYRDYENAQVRGLGECPELRKAIESLELSNKVILIKGIKEMEGNFSDYLSTLSGKKIVHVGPLVQDPISKDENPDIIKWLNKKKQGSTIFVSFGSEYFLSKEDFEEMAHGLMLSNVNFIWVVRFPVGEKIRIEDKLPLGFRKKVGDRGMIVEGWAPQAKILGHSSIGGFVSHCGWSSVIESMHFGVPIIAMPMHLDQPLNARLVKEFGTGIEVLRDEYGRFKREKIASVIRQVVAKRSGRCVRKKAKELGDSIRKKGDEEMDEVVKELMQLNLFKNREEEIVQSSTEMM</sequence>
<dbReference type="GO" id="GO:0008194">
    <property type="term" value="F:UDP-glycosyltransferase activity"/>
    <property type="evidence" value="ECO:0007669"/>
    <property type="project" value="InterPro"/>
</dbReference>
<keyword evidence="10" id="KW-1185">Reference proteome</keyword>
<feature type="domain" description="Glycosyltransferase N-terminal" evidence="8">
    <location>
        <begin position="12"/>
        <end position="233"/>
    </location>
</feature>
<dbReference type="Pfam" id="PF26168">
    <property type="entry name" value="Glyco_transf_N"/>
    <property type="match status" value="1"/>
</dbReference>
<evidence type="ECO:0000256" key="7">
    <source>
        <dbReference type="RuleBase" id="RU362057"/>
    </source>
</evidence>
<accession>A0AAD8MLV9</accession>
<dbReference type="Proteomes" id="UP001237642">
    <property type="component" value="Unassembled WGS sequence"/>
</dbReference>
<keyword evidence="3 6" id="KW-0328">Glycosyltransferase</keyword>
<proteinExistence type="inferred from homology"/>
<evidence type="ECO:0000256" key="3">
    <source>
        <dbReference type="ARBA" id="ARBA00022676"/>
    </source>
</evidence>
<dbReference type="CDD" id="cd03784">
    <property type="entry name" value="GT1_Gtf-like"/>
    <property type="match status" value="1"/>
</dbReference>
<evidence type="ECO:0000256" key="1">
    <source>
        <dbReference type="ARBA" id="ARBA00004721"/>
    </source>
</evidence>
<dbReference type="FunFam" id="3.40.50.2000:FF:000060">
    <property type="entry name" value="Glycosyltransferase"/>
    <property type="match status" value="1"/>
</dbReference>